<dbReference type="SUPFAM" id="SSF144091">
    <property type="entry name" value="Rhomboid-like"/>
    <property type="match status" value="1"/>
</dbReference>
<evidence type="ECO:0000256" key="6">
    <source>
        <dbReference type="ARBA" id="ARBA00023136"/>
    </source>
</evidence>
<comment type="caution">
    <text evidence="9">The sequence shown here is derived from an EMBL/GenBank/DDBJ whole genome shotgun (WGS) entry which is preliminary data.</text>
</comment>
<dbReference type="PANTHER" id="PTHR43731:SF14">
    <property type="entry name" value="PRESENILIN-ASSOCIATED RHOMBOID-LIKE PROTEIN, MITOCHONDRIAL"/>
    <property type="match status" value="1"/>
</dbReference>
<keyword evidence="6 7" id="KW-0472">Membrane</keyword>
<dbReference type="PANTHER" id="PTHR43731">
    <property type="entry name" value="RHOMBOID PROTEASE"/>
    <property type="match status" value="1"/>
</dbReference>
<dbReference type="Proteomes" id="UP000318359">
    <property type="component" value="Unassembled WGS sequence"/>
</dbReference>
<dbReference type="Gene3D" id="1.20.1540.10">
    <property type="entry name" value="Rhomboid-like"/>
    <property type="match status" value="1"/>
</dbReference>
<evidence type="ECO:0000256" key="1">
    <source>
        <dbReference type="ARBA" id="ARBA00004141"/>
    </source>
</evidence>
<proteinExistence type="inferred from homology"/>
<keyword evidence="3 7" id="KW-0812">Transmembrane</keyword>
<feature type="transmembrane region" description="Helical" evidence="7">
    <location>
        <begin position="97"/>
        <end position="114"/>
    </location>
</feature>
<comment type="similarity">
    <text evidence="2">Belongs to the peptidase S54 family.</text>
</comment>
<dbReference type="GO" id="GO:0004252">
    <property type="term" value="F:serine-type endopeptidase activity"/>
    <property type="evidence" value="ECO:0007669"/>
    <property type="project" value="InterPro"/>
</dbReference>
<keyword evidence="4" id="KW-0378">Hydrolase</keyword>
<dbReference type="Pfam" id="PF01694">
    <property type="entry name" value="Rhomboid"/>
    <property type="match status" value="1"/>
</dbReference>
<dbReference type="AlphaFoldDB" id="A0A520MA51"/>
<reference evidence="9 10" key="1">
    <citation type="submission" date="2019-02" db="EMBL/GenBank/DDBJ databases">
        <title>Prokaryotic population dynamics and viral predation in marine succession experiment using metagenomics: the confinement effect.</title>
        <authorList>
            <person name="Haro-Moreno J.M."/>
            <person name="Rodriguez-Valera F."/>
            <person name="Lopez-Perez M."/>
        </authorList>
    </citation>
    <scope>NUCLEOTIDE SEQUENCE [LARGE SCALE GENOMIC DNA]</scope>
    <source>
        <strain evidence="9">MED-G167</strain>
    </source>
</reference>
<evidence type="ECO:0000256" key="2">
    <source>
        <dbReference type="ARBA" id="ARBA00009045"/>
    </source>
</evidence>
<feature type="transmembrane region" description="Helical" evidence="7">
    <location>
        <begin position="120"/>
        <end position="139"/>
    </location>
</feature>
<evidence type="ECO:0000256" key="3">
    <source>
        <dbReference type="ARBA" id="ARBA00022692"/>
    </source>
</evidence>
<evidence type="ECO:0000256" key="7">
    <source>
        <dbReference type="SAM" id="Phobius"/>
    </source>
</evidence>
<organism evidence="9 10">
    <name type="scientific">SAR86 cluster bacterium</name>
    <dbReference type="NCBI Taxonomy" id="2030880"/>
    <lineage>
        <taxon>Bacteria</taxon>
        <taxon>Pseudomonadati</taxon>
        <taxon>Pseudomonadota</taxon>
        <taxon>Gammaproteobacteria</taxon>
        <taxon>SAR86 cluster</taxon>
    </lineage>
</organism>
<sequence length="171" mass="20033">MRINNYHILIIIFAAFLSVFSNFGYNFEIVRHFTFIDFRTSGSYLEFFTFDDTYLVNNEWWRLISPIFIHFSLTHLVFNCLWIYILGSRIEVLDGKLLFLLLVIFSGVFSNFAQYTWEGISLFGGLSGVVYGLLGFCFLMELDNRQERYGLPPAIYIFMVAWLLLGFMGVL</sequence>
<keyword evidence="5 7" id="KW-1133">Transmembrane helix</keyword>
<accession>A0A520MA51</accession>
<dbReference type="InterPro" id="IPR022764">
    <property type="entry name" value="Peptidase_S54_rhomboid_dom"/>
</dbReference>
<dbReference type="InterPro" id="IPR035952">
    <property type="entry name" value="Rhomboid-like_sf"/>
</dbReference>
<keyword evidence="9" id="KW-0645">Protease</keyword>
<gene>
    <name evidence="9" type="ORF">EVB00_01480</name>
</gene>
<evidence type="ECO:0000313" key="10">
    <source>
        <dbReference type="Proteomes" id="UP000318359"/>
    </source>
</evidence>
<protein>
    <submittedName>
        <fullName evidence="9">Rhomboid family intramembrane serine protease</fullName>
    </submittedName>
</protein>
<name>A0A520MA51_9GAMM</name>
<feature type="non-terminal residue" evidence="9">
    <location>
        <position position="171"/>
    </location>
</feature>
<dbReference type="GO" id="GO:0006508">
    <property type="term" value="P:proteolysis"/>
    <property type="evidence" value="ECO:0007669"/>
    <property type="project" value="UniProtKB-KW"/>
</dbReference>
<evidence type="ECO:0000313" key="9">
    <source>
        <dbReference type="EMBL" id="RZO18125.1"/>
    </source>
</evidence>
<dbReference type="EMBL" id="SHBM01000015">
    <property type="protein sequence ID" value="RZO18125.1"/>
    <property type="molecule type" value="Genomic_DNA"/>
</dbReference>
<dbReference type="InterPro" id="IPR050925">
    <property type="entry name" value="Rhomboid_protease_S54"/>
</dbReference>
<dbReference type="GO" id="GO:0016020">
    <property type="term" value="C:membrane"/>
    <property type="evidence" value="ECO:0007669"/>
    <property type="project" value="UniProtKB-SubCell"/>
</dbReference>
<evidence type="ECO:0000259" key="8">
    <source>
        <dbReference type="Pfam" id="PF01694"/>
    </source>
</evidence>
<feature type="transmembrane region" description="Helical" evidence="7">
    <location>
        <begin position="63"/>
        <end position="85"/>
    </location>
</feature>
<feature type="transmembrane region" description="Helical" evidence="7">
    <location>
        <begin position="151"/>
        <end position="170"/>
    </location>
</feature>
<feature type="transmembrane region" description="Helical" evidence="7">
    <location>
        <begin position="7"/>
        <end position="25"/>
    </location>
</feature>
<evidence type="ECO:0000256" key="5">
    <source>
        <dbReference type="ARBA" id="ARBA00022989"/>
    </source>
</evidence>
<comment type="subcellular location">
    <subcellularLocation>
        <location evidence="1">Membrane</location>
        <topology evidence="1">Multi-pass membrane protein</topology>
    </subcellularLocation>
</comment>
<evidence type="ECO:0000256" key="4">
    <source>
        <dbReference type="ARBA" id="ARBA00022801"/>
    </source>
</evidence>
<feature type="domain" description="Peptidase S54 rhomboid" evidence="8">
    <location>
        <begin position="58"/>
        <end position="168"/>
    </location>
</feature>